<protein>
    <submittedName>
        <fullName evidence="2">Uncharacterized protein</fullName>
    </submittedName>
</protein>
<feature type="compositionally biased region" description="Polar residues" evidence="1">
    <location>
        <begin position="21"/>
        <end position="39"/>
    </location>
</feature>
<name>A0ABP5IDT8_9ACTN</name>
<comment type="caution">
    <text evidence="2">The sequence shown here is derived from an EMBL/GenBank/DDBJ whole genome shotgun (WGS) entry which is preliminary data.</text>
</comment>
<accession>A0ABP5IDT8</accession>
<sequence length="198" mass="20280">MSQAKEGGSAQWMSSMTATTGLWRTANRVTSQSSPSRTPCGSGLPPVGGDQADGRGDDVVPAAEDLAVLLVVRRREDGLDELADDVEGGLLLLFAAARVQNGAVVGGGAGACLAEEGGLARAGRSGEGDDAAGPYARGGAGLAAQLGQPPLDGGEFRVPLQQCRARRCRAARFPRHILVLTPSGRCGREYAAGQAQLR</sequence>
<gene>
    <name evidence="2" type="ORF">GCM10009801_68790</name>
</gene>
<organism evidence="2 3">
    <name type="scientific">Streptomyces albiaxialis</name>
    <dbReference type="NCBI Taxonomy" id="329523"/>
    <lineage>
        <taxon>Bacteria</taxon>
        <taxon>Bacillati</taxon>
        <taxon>Actinomycetota</taxon>
        <taxon>Actinomycetes</taxon>
        <taxon>Kitasatosporales</taxon>
        <taxon>Streptomycetaceae</taxon>
        <taxon>Streptomyces</taxon>
    </lineage>
</organism>
<keyword evidence="3" id="KW-1185">Reference proteome</keyword>
<evidence type="ECO:0000313" key="3">
    <source>
        <dbReference type="Proteomes" id="UP001500016"/>
    </source>
</evidence>
<dbReference type="Proteomes" id="UP001500016">
    <property type="component" value="Unassembled WGS sequence"/>
</dbReference>
<proteinExistence type="predicted"/>
<evidence type="ECO:0000256" key="1">
    <source>
        <dbReference type="SAM" id="MobiDB-lite"/>
    </source>
</evidence>
<reference evidence="3" key="1">
    <citation type="journal article" date="2019" name="Int. J. Syst. Evol. Microbiol.">
        <title>The Global Catalogue of Microorganisms (GCM) 10K type strain sequencing project: providing services to taxonomists for standard genome sequencing and annotation.</title>
        <authorList>
            <consortium name="The Broad Institute Genomics Platform"/>
            <consortium name="The Broad Institute Genome Sequencing Center for Infectious Disease"/>
            <person name="Wu L."/>
            <person name="Ma J."/>
        </authorList>
    </citation>
    <scope>NUCLEOTIDE SEQUENCE [LARGE SCALE GENOMIC DNA]</scope>
    <source>
        <strain evidence="3">JCM 15478</strain>
    </source>
</reference>
<dbReference type="EMBL" id="BAAAPE010000017">
    <property type="protein sequence ID" value="GAA2098030.1"/>
    <property type="molecule type" value="Genomic_DNA"/>
</dbReference>
<feature type="region of interest" description="Disordered" evidence="1">
    <location>
        <begin position="21"/>
        <end position="54"/>
    </location>
</feature>
<evidence type="ECO:0000313" key="2">
    <source>
        <dbReference type="EMBL" id="GAA2098030.1"/>
    </source>
</evidence>